<organism evidence="3 5">
    <name type="scientific">Cucumis melo var. makuwa</name>
    <name type="common">Oriental melon</name>
    <dbReference type="NCBI Taxonomy" id="1194695"/>
    <lineage>
        <taxon>Eukaryota</taxon>
        <taxon>Viridiplantae</taxon>
        <taxon>Streptophyta</taxon>
        <taxon>Embryophyta</taxon>
        <taxon>Tracheophyta</taxon>
        <taxon>Spermatophyta</taxon>
        <taxon>Magnoliopsida</taxon>
        <taxon>eudicotyledons</taxon>
        <taxon>Gunneridae</taxon>
        <taxon>Pentapetalae</taxon>
        <taxon>rosids</taxon>
        <taxon>fabids</taxon>
        <taxon>Cucurbitales</taxon>
        <taxon>Cucurbitaceae</taxon>
        <taxon>Benincaseae</taxon>
        <taxon>Cucumis</taxon>
    </lineage>
</organism>
<dbReference type="PANTHER" id="PTHR11439">
    <property type="entry name" value="GAG-POL-RELATED RETROTRANSPOSON"/>
    <property type="match status" value="1"/>
</dbReference>
<dbReference type="InterPro" id="IPR043502">
    <property type="entry name" value="DNA/RNA_pol_sf"/>
</dbReference>
<dbReference type="EMBL" id="SSTD01018434">
    <property type="protein sequence ID" value="TYJ98024.1"/>
    <property type="molecule type" value="Genomic_DNA"/>
</dbReference>
<dbReference type="CDD" id="cd09272">
    <property type="entry name" value="RNase_HI_RT_Ty1"/>
    <property type="match status" value="1"/>
</dbReference>
<dbReference type="Proteomes" id="UP000321947">
    <property type="component" value="Unassembled WGS sequence"/>
</dbReference>
<comment type="caution">
    <text evidence="3">The sequence shown here is derived from an EMBL/GenBank/DDBJ whole genome shotgun (WGS) entry which is preliminary data.</text>
</comment>
<gene>
    <name evidence="3" type="ORF">E5676_scaffold487G00530</name>
    <name evidence="2" type="ORF">E6C27_scaffold36G00590</name>
</gene>
<evidence type="ECO:0000313" key="3">
    <source>
        <dbReference type="EMBL" id="TYJ98024.1"/>
    </source>
</evidence>
<dbReference type="EMBL" id="SSTE01018788">
    <property type="protein sequence ID" value="KAA0037890.1"/>
    <property type="molecule type" value="Genomic_DNA"/>
</dbReference>
<evidence type="ECO:0000313" key="4">
    <source>
        <dbReference type="Proteomes" id="UP000321393"/>
    </source>
</evidence>
<evidence type="ECO:0000313" key="5">
    <source>
        <dbReference type="Proteomes" id="UP000321947"/>
    </source>
</evidence>
<accession>A0A5D3BG25</accession>
<dbReference type="Proteomes" id="UP000321393">
    <property type="component" value="Unassembled WGS sequence"/>
</dbReference>
<protein>
    <submittedName>
        <fullName evidence="2 3">Mitochondrial protein</fullName>
    </submittedName>
</protein>
<evidence type="ECO:0000313" key="2">
    <source>
        <dbReference type="EMBL" id="KAA0037890.1"/>
    </source>
</evidence>
<dbReference type="OrthoDB" id="663372at2759"/>
<evidence type="ECO:0000259" key="1">
    <source>
        <dbReference type="Pfam" id="PF07727"/>
    </source>
</evidence>
<name>A0A5D3BG25_CUCMM</name>
<dbReference type="AlphaFoldDB" id="A0A5D3BG25"/>
<reference evidence="4 5" key="1">
    <citation type="submission" date="2019-08" db="EMBL/GenBank/DDBJ databases">
        <title>Draft genome sequences of two oriental melons (Cucumis melo L. var makuwa).</title>
        <authorList>
            <person name="Kwon S.-Y."/>
        </authorList>
    </citation>
    <scope>NUCLEOTIDE SEQUENCE [LARGE SCALE GENOMIC DNA]</scope>
    <source>
        <strain evidence="5">cv. Chang Bougi</strain>
        <strain evidence="4">cv. SW 3</strain>
        <tissue evidence="3">Leaf</tissue>
    </source>
</reference>
<dbReference type="Pfam" id="PF07727">
    <property type="entry name" value="RVT_2"/>
    <property type="match status" value="1"/>
</dbReference>
<dbReference type="InterPro" id="IPR013103">
    <property type="entry name" value="RVT_2"/>
</dbReference>
<dbReference type="PANTHER" id="PTHR11439:SF461">
    <property type="entry name" value="OS10G0432200 PROTEIN"/>
    <property type="match status" value="1"/>
</dbReference>
<proteinExistence type="predicted"/>
<dbReference type="SUPFAM" id="SSF56672">
    <property type="entry name" value="DNA/RNA polymerases"/>
    <property type="match status" value="1"/>
</dbReference>
<feature type="domain" description="Reverse transcriptase Ty1/copia-type" evidence="1">
    <location>
        <begin position="1"/>
        <end position="143"/>
    </location>
</feature>
<sequence>MKPPLGTTPPPQKVCLFRRALYGLKQAPRAWFATFSSTITQLGFTSSSHDSALFTLQTSNGIVLFLLYVDDMIITGDDPQVIYDLQCYLGQHFEMKDLRNLSYFLSLEISSSPSGYYLSQAKYASDLLNRSSITDSATISTPLDPNVHLTLFYGDPTDRWSTTGYCFYLGDALISWRSKKQYIVSRSSTESEYRALANATSELLWLRWLLADMGAPQTAPTILHCENHSAIQIAHNDVFHEQTKHIENDCHFVRHHLQSNTLHLKPISTTDQPANIFTKALHSPRFTQLIHKLKVVSTLPT</sequence>